<dbReference type="PRINTS" id="PR00344">
    <property type="entry name" value="BCTRLSENSOR"/>
</dbReference>
<comment type="caution">
    <text evidence="8">The sequence shown here is derived from an EMBL/GenBank/DDBJ whole genome shotgun (WGS) entry which is preliminary data.</text>
</comment>
<keyword evidence="5" id="KW-1133">Transmembrane helix</keyword>
<organism evidence="8 9">
    <name type="scientific">Sphingomonas trueperi</name>
    <dbReference type="NCBI Taxonomy" id="53317"/>
    <lineage>
        <taxon>Bacteria</taxon>
        <taxon>Pseudomonadati</taxon>
        <taxon>Pseudomonadota</taxon>
        <taxon>Alphaproteobacteria</taxon>
        <taxon>Sphingomonadales</taxon>
        <taxon>Sphingomonadaceae</taxon>
        <taxon>Sphingomonas</taxon>
    </lineage>
</organism>
<dbReference type="Pfam" id="PF00512">
    <property type="entry name" value="HisKA"/>
    <property type="match status" value="1"/>
</dbReference>
<evidence type="ECO:0000256" key="1">
    <source>
        <dbReference type="ARBA" id="ARBA00000085"/>
    </source>
</evidence>
<dbReference type="InterPro" id="IPR058544">
    <property type="entry name" value="ETR1_N"/>
</dbReference>
<evidence type="ECO:0000259" key="6">
    <source>
        <dbReference type="PROSITE" id="PS50109"/>
    </source>
</evidence>
<keyword evidence="3 4" id="KW-0597">Phosphoprotein</keyword>
<feature type="modified residue" description="4-aspartylphosphate" evidence="4">
    <location>
        <position position="464"/>
    </location>
</feature>
<keyword evidence="9" id="KW-1185">Reference proteome</keyword>
<keyword evidence="8" id="KW-0418">Kinase</keyword>
<protein>
    <recommendedName>
        <fullName evidence="2">histidine kinase</fullName>
        <ecNumber evidence="2">2.7.13.3</ecNumber>
    </recommendedName>
</protein>
<dbReference type="SMART" id="SM00388">
    <property type="entry name" value="HisKA"/>
    <property type="match status" value="1"/>
</dbReference>
<evidence type="ECO:0000256" key="2">
    <source>
        <dbReference type="ARBA" id="ARBA00012438"/>
    </source>
</evidence>
<dbReference type="Gene3D" id="3.40.50.2300">
    <property type="match status" value="1"/>
</dbReference>
<dbReference type="InterPro" id="IPR004358">
    <property type="entry name" value="Sig_transdc_His_kin-like_C"/>
</dbReference>
<evidence type="ECO:0000256" key="4">
    <source>
        <dbReference type="PROSITE-ProRule" id="PRU00169"/>
    </source>
</evidence>
<sequence>MFAAFWSGNYSPHGYCLSWQPLLLWTHIVADTLIALSYFSIPIALVALVRSRKDLAFGWVFWCFALFILACGMTHVMGVVTLFSPLYGLEALVKLLTAAVSVLTAILLWPLLPTLTKLPSSEKLKEANAQLAAMVEQRDAALAELKSEVAQRETVEAALLQAQKLEAVGQLTGGIAHDFNNLLQAIAGNLELIARKPDDADRVIRWTSSALDAVERGRQLTGQLLAFSSKQRLDVKSVRLAELVGGMAGLVERAVAPLGRVRIERIDPVWNVQTDALQLELAVLNLAFNARDAMPEGGVLTISAELRSGKVAPDLPAGDYVALRIADTGMGMTPEVVARAVEPFFSTKGVGKGTGMGLSMAFGVLRQSGGTLLIDSELGQGTTVTLLLPLATVEPRRDVHDDSARDERISLAGMTIALVDDDAHVRASLAEMLRSAGAVVEEAADGAAGVALAQSRRFAALVVDFAMPELSGSEVADQVATTDPALPVILITGFADSNKLDAIASPNVTILRKPFDSHELLRKIRAVARG</sequence>
<dbReference type="GO" id="GO:0000155">
    <property type="term" value="F:phosphorelay sensor kinase activity"/>
    <property type="evidence" value="ECO:0007669"/>
    <property type="project" value="InterPro"/>
</dbReference>
<reference evidence="8 9" key="1">
    <citation type="submission" date="2020-03" db="EMBL/GenBank/DDBJ databases">
        <title>Genomic Encyclopedia of Type Strains, Phase IV (KMG-IV): sequencing the most valuable type-strain genomes for metagenomic binning, comparative biology and taxonomic classification.</title>
        <authorList>
            <person name="Goeker M."/>
        </authorList>
    </citation>
    <scope>NUCLEOTIDE SEQUENCE [LARGE SCALE GENOMIC DNA]</scope>
    <source>
        <strain evidence="8 9">DSM 7225</strain>
    </source>
</reference>
<dbReference type="InterPro" id="IPR005467">
    <property type="entry name" value="His_kinase_dom"/>
</dbReference>
<feature type="domain" description="Histidine kinase" evidence="6">
    <location>
        <begin position="174"/>
        <end position="392"/>
    </location>
</feature>
<dbReference type="SUPFAM" id="SSF52172">
    <property type="entry name" value="CheY-like"/>
    <property type="match status" value="1"/>
</dbReference>
<comment type="catalytic activity">
    <reaction evidence="1">
        <text>ATP + protein L-histidine = ADP + protein N-phospho-L-histidine.</text>
        <dbReference type="EC" id="2.7.13.3"/>
    </reaction>
</comment>
<dbReference type="Pfam" id="PF25487">
    <property type="entry name" value="ETR1_N"/>
    <property type="match status" value="1"/>
</dbReference>
<dbReference type="EC" id="2.7.13.3" evidence="2"/>
<dbReference type="CDD" id="cd00156">
    <property type="entry name" value="REC"/>
    <property type="match status" value="1"/>
</dbReference>
<evidence type="ECO:0000256" key="5">
    <source>
        <dbReference type="SAM" id="Phobius"/>
    </source>
</evidence>
<gene>
    <name evidence="8" type="ORF">GGR89_001866</name>
</gene>
<dbReference type="EMBL" id="JAATJB010000004">
    <property type="protein sequence ID" value="NJB97554.1"/>
    <property type="molecule type" value="Genomic_DNA"/>
</dbReference>
<dbReference type="PANTHER" id="PTHR43065:SF42">
    <property type="entry name" value="TWO-COMPONENT SENSOR PPRA"/>
    <property type="match status" value="1"/>
</dbReference>
<dbReference type="InterPro" id="IPR003594">
    <property type="entry name" value="HATPase_dom"/>
</dbReference>
<dbReference type="InterPro" id="IPR003661">
    <property type="entry name" value="HisK_dim/P_dom"/>
</dbReference>
<dbReference type="InterPro" id="IPR001789">
    <property type="entry name" value="Sig_transdc_resp-reg_receiver"/>
</dbReference>
<dbReference type="Gene3D" id="3.30.565.10">
    <property type="entry name" value="Histidine kinase-like ATPase, C-terminal domain"/>
    <property type="match status" value="1"/>
</dbReference>
<dbReference type="SUPFAM" id="SSF55874">
    <property type="entry name" value="ATPase domain of HSP90 chaperone/DNA topoisomerase II/histidine kinase"/>
    <property type="match status" value="1"/>
</dbReference>
<feature type="transmembrane region" description="Helical" evidence="5">
    <location>
        <begin position="56"/>
        <end position="83"/>
    </location>
</feature>
<evidence type="ECO:0000313" key="8">
    <source>
        <dbReference type="EMBL" id="NJB97554.1"/>
    </source>
</evidence>
<evidence type="ECO:0000256" key="3">
    <source>
        <dbReference type="ARBA" id="ARBA00022553"/>
    </source>
</evidence>
<dbReference type="Proteomes" id="UP000531251">
    <property type="component" value="Unassembled WGS sequence"/>
</dbReference>
<dbReference type="PANTHER" id="PTHR43065">
    <property type="entry name" value="SENSOR HISTIDINE KINASE"/>
    <property type="match status" value="1"/>
</dbReference>
<dbReference type="SMART" id="SM00387">
    <property type="entry name" value="HATPase_c"/>
    <property type="match status" value="1"/>
</dbReference>
<keyword evidence="5" id="KW-0812">Transmembrane</keyword>
<evidence type="ECO:0000313" key="9">
    <source>
        <dbReference type="Proteomes" id="UP000531251"/>
    </source>
</evidence>
<dbReference type="PROSITE" id="PS50110">
    <property type="entry name" value="RESPONSE_REGULATORY"/>
    <property type="match status" value="1"/>
</dbReference>
<dbReference type="Gene3D" id="1.10.287.130">
    <property type="match status" value="1"/>
</dbReference>
<dbReference type="InterPro" id="IPR011006">
    <property type="entry name" value="CheY-like_superfamily"/>
</dbReference>
<dbReference type="Pfam" id="PF00072">
    <property type="entry name" value="Response_reg"/>
    <property type="match status" value="1"/>
</dbReference>
<name>A0A7X5XY84_9SPHN</name>
<dbReference type="CDD" id="cd00082">
    <property type="entry name" value="HisKA"/>
    <property type="match status" value="1"/>
</dbReference>
<proteinExistence type="predicted"/>
<dbReference type="InterPro" id="IPR036890">
    <property type="entry name" value="HATPase_C_sf"/>
</dbReference>
<dbReference type="SUPFAM" id="SSF47384">
    <property type="entry name" value="Homodimeric domain of signal transducing histidine kinase"/>
    <property type="match status" value="1"/>
</dbReference>
<dbReference type="SMART" id="SM00448">
    <property type="entry name" value="REC"/>
    <property type="match status" value="1"/>
</dbReference>
<feature type="transmembrane region" description="Helical" evidence="5">
    <location>
        <begin position="22"/>
        <end position="49"/>
    </location>
</feature>
<evidence type="ECO:0000259" key="7">
    <source>
        <dbReference type="PROSITE" id="PS50110"/>
    </source>
</evidence>
<accession>A0A7X5XY84</accession>
<dbReference type="InterPro" id="IPR036097">
    <property type="entry name" value="HisK_dim/P_sf"/>
</dbReference>
<feature type="domain" description="Response regulatory" evidence="7">
    <location>
        <begin position="415"/>
        <end position="528"/>
    </location>
</feature>
<dbReference type="PROSITE" id="PS50109">
    <property type="entry name" value="HIS_KIN"/>
    <property type="match status" value="1"/>
</dbReference>
<keyword evidence="5" id="KW-0472">Membrane</keyword>
<dbReference type="Pfam" id="PF02518">
    <property type="entry name" value="HATPase_c"/>
    <property type="match status" value="1"/>
</dbReference>
<dbReference type="AlphaFoldDB" id="A0A7X5XY84"/>
<keyword evidence="8" id="KW-0808">Transferase</keyword>